<evidence type="ECO:0000313" key="14">
    <source>
        <dbReference type="EMBL" id="CRK22260.1"/>
    </source>
</evidence>
<dbReference type="PANTHER" id="PTHR16631:SF26">
    <property type="entry name" value="GLUCAN 1,3-BETA-GLUCOSIDASE"/>
    <property type="match status" value="1"/>
</dbReference>
<keyword evidence="5 13" id="KW-0732">Signal</keyword>
<evidence type="ECO:0000256" key="3">
    <source>
        <dbReference type="ARBA" id="ARBA00022512"/>
    </source>
</evidence>
<dbReference type="GO" id="GO:0071555">
    <property type="term" value="P:cell wall organization"/>
    <property type="evidence" value="ECO:0007669"/>
    <property type="project" value="TreeGrafter"/>
</dbReference>
<evidence type="ECO:0000256" key="2">
    <source>
        <dbReference type="ARBA" id="ARBA00008773"/>
    </source>
</evidence>
<dbReference type="InterPro" id="IPR017853">
    <property type="entry name" value="GH"/>
</dbReference>
<comment type="similarity">
    <text evidence="2 12">Belongs to the glycosyl hydrolase 17 family.</text>
</comment>
<dbReference type="GO" id="GO:0005576">
    <property type="term" value="C:extracellular region"/>
    <property type="evidence" value="ECO:0007669"/>
    <property type="project" value="TreeGrafter"/>
</dbReference>
<keyword evidence="8" id="KW-0326">Glycosidase</keyword>
<dbReference type="EMBL" id="CVQH01013891">
    <property type="protein sequence ID" value="CRK22260.1"/>
    <property type="molecule type" value="Genomic_DNA"/>
</dbReference>
<evidence type="ECO:0000256" key="1">
    <source>
        <dbReference type="ARBA" id="ARBA00004191"/>
    </source>
</evidence>
<dbReference type="EC" id="3.2.1.58" evidence="10"/>
<evidence type="ECO:0000313" key="15">
    <source>
        <dbReference type="Proteomes" id="UP000044602"/>
    </source>
</evidence>
<dbReference type="Proteomes" id="UP000044602">
    <property type="component" value="Unassembled WGS sequence"/>
</dbReference>
<dbReference type="PANTHER" id="PTHR16631">
    <property type="entry name" value="GLUCAN 1,3-BETA-GLUCOSIDASE"/>
    <property type="match status" value="1"/>
</dbReference>
<protein>
    <recommendedName>
        <fullName evidence="10">glucan 1,3-beta-glucosidase</fullName>
        <ecNumber evidence="10">3.2.1.58</ecNumber>
    </recommendedName>
    <alternativeName>
        <fullName evidence="11">Exo-1,3-beta-glucanase</fullName>
    </alternativeName>
</protein>
<keyword evidence="15" id="KW-1185">Reference proteome</keyword>
<dbReference type="GO" id="GO:0042973">
    <property type="term" value="F:glucan endo-1,3-beta-D-glucosidase activity"/>
    <property type="evidence" value="ECO:0007669"/>
    <property type="project" value="TreeGrafter"/>
</dbReference>
<gene>
    <name evidence="14" type="ORF">BN1708_013358</name>
</gene>
<dbReference type="InterPro" id="IPR050732">
    <property type="entry name" value="Beta-glucan_modifiers"/>
</dbReference>
<name>A0A0G4LKQ8_VERLO</name>
<keyword evidence="4" id="KW-0964">Secreted</keyword>
<dbReference type="GO" id="GO:0009277">
    <property type="term" value="C:fungal-type cell wall"/>
    <property type="evidence" value="ECO:0007669"/>
    <property type="project" value="TreeGrafter"/>
</dbReference>
<dbReference type="Pfam" id="PF00332">
    <property type="entry name" value="Glyco_hydro_17"/>
    <property type="match status" value="1"/>
</dbReference>
<evidence type="ECO:0000256" key="4">
    <source>
        <dbReference type="ARBA" id="ARBA00022525"/>
    </source>
</evidence>
<keyword evidence="3" id="KW-0134">Cell wall</keyword>
<evidence type="ECO:0000256" key="12">
    <source>
        <dbReference type="RuleBase" id="RU004335"/>
    </source>
</evidence>
<keyword evidence="7" id="KW-0325">Glycoprotein</keyword>
<dbReference type="Gene3D" id="3.20.20.80">
    <property type="entry name" value="Glycosidases"/>
    <property type="match status" value="2"/>
</dbReference>
<organism evidence="14 15">
    <name type="scientific">Verticillium longisporum</name>
    <name type="common">Verticillium dahliae var. longisporum</name>
    <dbReference type="NCBI Taxonomy" id="100787"/>
    <lineage>
        <taxon>Eukaryota</taxon>
        <taxon>Fungi</taxon>
        <taxon>Dikarya</taxon>
        <taxon>Ascomycota</taxon>
        <taxon>Pezizomycotina</taxon>
        <taxon>Sordariomycetes</taxon>
        <taxon>Hypocreomycetidae</taxon>
        <taxon>Glomerellales</taxon>
        <taxon>Plectosphaerellaceae</taxon>
        <taxon>Verticillium</taxon>
    </lineage>
</organism>
<feature type="signal peptide" evidence="13">
    <location>
        <begin position="1"/>
        <end position="25"/>
    </location>
</feature>
<comment type="subcellular location">
    <subcellularLocation>
        <location evidence="1">Secreted</location>
        <location evidence="1">Cell wall</location>
    </subcellularLocation>
</comment>
<feature type="chain" id="PRO_5002566665" description="glucan 1,3-beta-glucosidase" evidence="13">
    <location>
        <begin position="26"/>
        <end position="305"/>
    </location>
</feature>
<sequence>MHLIIDCITFTALLSSLAAAAGTLGFDLGSKRADGSCKLQTDYEADMQAIKKESGSELVRIYAADQCNTAKEILPAAKSQGFQVVLGIWPDLEESYTVDKLAVLQHDTAYASQIYAVTVGSETLYRRNFTGPELAAKMNNFRASAPGVRVGTADSWNKFQDGTADAVVNTADLVLVNAFSYWQKQAVGNATATFFDSIAQAYLHVEERARGSKMPELWVGETGWPSEGSSYGHAKPGKVQAEQYYQEAVCGMIGWGYNVFVFEAFDEPWKPNAVGEDGVEAPEGHWGVMTADRRAKFSLRCEEGS</sequence>
<evidence type="ECO:0000256" key="8">
    <source>
        <dbReference type="ARBA" id="ARBA00023295"/>
    </source>
</evidence>
<evidence type="ECO:0000256" key="7">
    <source>
        <dbReference type="ARBA" id="ARBA00023180"/>
    </source>
</evidence>
<dbReference type="GO" id="GO:0009986">
    <property type="term" value="C:cell surface"/>
    <property type="evidence" value="ECO:0007669"/>
    <property type="project" value="TreeGrafter"/>
</dbReference>
<dbReference type="GO" id="GO:0005975">
    <property type="term" value="P:carbohydrate metabolic process"/>
    <property type="evidence" value="ECO:0007669"/>
    <property type="project" value="InterPro"/>
</dbReference>
<dbReference type="GO" id="GO:0004338">
    <property type="term" value="F:glucan exo-1,3-beta-glucosidase activity"/>
    <property type="evidence" value="ECO:0007669"/>
    <property type="project" value="UniProtKB-EC"/>
</dbReference>
<dbReference type="InterPro" id="IPR000490">
    <property type="entry name" value="Glyco_hydro_17"/>
</dbReference>
<dbReference type="STRING" id="100787.A0A0G4LKQ8"/>
<dbReference type="AlphaFoldDB" id="A0A0G4LKQ8"/>
<evidence type="ECO:0000256" key="5">
    <source>
        <dbReference type="ARBA" id="ARBA00022729"/>
    </source>
</evidence>
<accession>A0A0G4LKQ8</accession>
<evidence type="ECO:0000256" key="9">
    <source>
        <dbReference type="ARBA" id="ARBA00036824"/>
    </source>
</evidence>
<evidence type="ECO:0000256" key="10">
    <source>
        <dbReference type="ARBA" id="ARBA00038929"/>
    </source>
</evidence>
<evidence type="ECO:0000256" key="13">
    <source>
        <dbReference type="SAM" id="SignalP"/>
    </source>
</evidence>
<evidence type="ECO:0000256" key="6">
    <source>
        <dbReference type="ARBA" id="ARBA00022801"/>
    </source>
</evidence>
<reference evidence="14 15" key="1">
    <citation type="submission" date="2015-05" db="EMBL/GenBank/DDBJ databases">
        <authorList>
            <person name="Wang D.B."/>
            <person name="Wang M."/>
        </authorList>
    </citation>
    <scope>NUCLEOTIDE SEQUENCE [LARGE SCALE GENOMIC DNA]</scope>
    <source>
        <strain evidence="14">VL1</strain>
    </source>
</reference>
<keyword evidence="6" id="KW-0378">Hydrolase</keyword>
<evidence type="ECO:0000256" key="11">
    <source>
        <dbReference type="ARBA" id="ARBA00041761"/>
    </source>
</evidence>
<proteinExistence type="inferred from homology"/>
<dbReference type="SUPFAM" id="SSF51445">
    <property type="entry name" value="(Trans)glycosidases"/>
    <property type="match status" value="1"/>
</dbReference>
<comment type="catalytic activity">
    <reaction evidence="9">
        <text>Successive hydrolysis of beta-D-glucose units from the non-reducing ends of (1-&gt;3)-beta-D-glucans, releasing alpha-glucose.</text>
        <dbReference type="EC" id="3.2.1.58"/>
    </reaction>
</comment>